<protein>
    <submittedName>
        <fullName evidence="1">Uncharacterized protein</fullName>
    </submittedName>
</protein>
<dbReference type="EMBL" id="GBXM01060462">
    <property type="protein sequence ID" value="JAH48115.1"/>
    <property type="molecule type" value="Transcribed_RNA"/>
</dbReference>
<reference evidence="1" key="1">
    <citation type="submission" date="2014-11" db="EMBL/GenBank/DDBJ databases">
        <authorList>
            <person name="Amaro Gonzalez C."/>
        </authorList>
    </citation>
    <scope>NUCLEOTIDE SEQUENCE</scope>
</reference>
<sequence>MDSAINLTPVNLRCYLPRTAGCSCAGRWRGL</sequence>
<dbReference type="AlphaFoldDB" id="A0A0E9T543"/>
<accession>A0A0E9T543</accession>
<evidence type="ECO:0000313" key="1">
    <source>
        <dbReference type="EMBL" id="JAH48115.1"/>
    </source>
</evidence>
<name>A0A0E9T543_ANGAN</name>
<proteinExistence type="predicted"/>
<reference evidence="1" key="2">
    <citation type="journal article" date="2015" name="Fish Shellfish Immunol.">
        <title>Early steps in the European eel (Anguilla anguilla)-Vibrio vulnificus interaction in the gills: Role of the RtxA13 toxin.</title>
        <authorList>
            <person name="Callol A."/>
            <person name="Pajuelo D."/>
            <person name="Ebbesson L."/>
            <person name="Teles M."/>
            <person name="MacKenzie S."/>
            <person name="Amaro C."/>
        </authorList>
    </citation>
    <scope>NUCLEOTIDE SEQUENCE</scope>
</reference>
<organism evidence="1">
    <name type="scientific">Anguilla anguilla</name>
    <name type="common">European freshwater eel</name>
    <name type="synonym">Muraena anguilla</name>
    <dbReference type="NCBI Taxonomy" id="7936"/>
    <lineage>
        <taxon>Eukaryota</taxon>
        <taxon>Metazoa</taxon>
        <taxon>Chordata</taxon>
        <taxon>Craniata</taxon>
        <taxon>Vertebrata</taxon>
        <taxon>Euteleostomi</taxon>
        <taxon>Actinopterygii</taxon>
        <taxon>Neopterygii</taxon>
        <taxon>Teleostei</taxon>
        <taxon>Anguilliformes</taxon>
        <taxon>Anguillidae</taxon>
        <taxon>Anguilla</taxon>
    </lineage>
</organism>